<dbReference type="AlphaFoldDB" id="A0A9X4PDE5"/>
<keyword evidence="8 13" id="KW-0472">Membrane</keyword>
<dbReference type="RefSeq" id="WP_279572740.1">
    <property type="nucleotide sequence ID" value="NZ_LWID01000001.1"/>
</dbReference>
<feature type="transmembrane region" description="Helical" evidence="13">
    <location>
        <begin position="330"/>
        <end position="346"/>
    </location>
</feature>
<comment type="catalytic activity">
    <reaction evidence="9">
        <text>D-xylose(in) + H(+)(in) = D-xylose(out) + H(+)(out)</text>
        <dbReference type="Rhea" id="RHEA:28959"/>
        <dbReference type="ChEBI" id="CHEBI:15378"/>
        <dbReference type="ChEBI" id="CHEBI:53455"/>
    </reaction>
    <physiologicalReaction direction="right-to-left" evidence="9">
        <dbReference type="Rhea" id="RHEA:28961"/>
    </physiologicalReaction>
</comment>
<feature type="transmembrane region" description="Helical" evidence="13">
    <location>
        <begin position="179"/>
        <end position="198"/>
    </location>
</feature>
<gene>
    <name evidence="15" type="ORF">A6A20_06760</name>
</gene>
<keyword evidence="16" id="KW-1185">Reference proteome</keyword>
<feature type="transmembrane region" description="Helical" evidence="13">
    <location>
        <begin position="12"/>
        <end position="30"/>
    </location>
</feature>
<evidence type="ECO:0000313" key="16">
    <source>
        <dbReference type="Proteomes" id="UP001155500"/>
    </source>
</evidence>
<evidence type="ECO:0000256" key="6">
    <source>
        <dbReference type="ARBA" id="ARBA00022692"/>
    </source>
</evidence>
<dbReference type="NCBIfam" id="TIGR00879">
    <property type="entry name" value="SP"/>
    <property type="match status" value="1"/>
</dbReference>
<evidence type="ECO:0000256" key="13">
    <source>
        <dbReference type="SAM" id="Phobius"/>
    </source>
</evidence>
<comment type="similarity">
    <text evidence="2 12">Belongs to the major facilitator superfamily. Sugar transporter (TC 2.A.1.1) family.</text>
</comment>
<dbReference type="InterPro" id="IPR020846">
    <property type="entry name" value="MFS_dom"/>
</dbReference>
<dbReference type="CDD" id="cd17359">
    <property type="entry name" value="MFS_XylE_like"/>
    <property type="match status" value="1"/>
</dbReference>
<feature type="transmembrane region" description="Helical" evidence="13">
    <location>
        <begin position="142"/>
        <end position="159"/>
    </location>
</feature>
<accession>A0A9X4PDE5</accession>
<dbReference type="Pfam" id="PF00083">
    <property type="entry name" value="Sugar_tr"/>
    <property type="match status" value="1"/>
</dbReference>
<keyword evidence="7 13" id="KW-1133">Transmembrane helix</keyword>
<dbReference type="GO" id="GO:0005886">
    <property type="term" value="C:plasma membrane"/>
    <property type="evidence" value="ECO:0007669"/>
    <property type="project" value="UniProtKB-SubCell"/>
</dbReference>
<evidence type="ECO:0000256" key="9">
    <source>
        <dbReference type="ARBA" id="ARBA00050593"/>
    </source>
</evidence>
<proteinExistence type="inferred from homology"/>
<comment type="subcellular location">
    <subcellularLocation>
        <location evidence="1">Cell membrane</location>
        <topology evidence="1">Multi-pass membrane protein</topology>
    </subcellularLocation>
</comment>
<evidence type="ECO:0000256" key="11">
    <source>
        <dbReference type="ARBA" id="ARBA00076792"/>
    </source>
</evidence>
<dbReference type="InterPro" id="IPR003663">
    <property type="entry name" value="Sugar/inositol_transpt"/>
</dbReference>
<evidence type="ECO:0000256" key="10">
    <source>
        <dbReference type="ARBA" id="ARBA00070440"/>
    </source>
</evidence>
<evidence type="ECO:0000259" key="14">
    <source>
        <dbReference type="PROSITE" id="PS50850"/>
    </source>
</evidence>
<evidence type="ECO:0000256" key="3">
    <source>
        <dbReference type="ARBA" id="ARBA00022448"/>
    </source>
</evidence>
<dbReference type="SUPFAM" id="SSF103473">
    <property type="entry name" value="MFS general substrate transporter"/>
    <property type="match status" value="1"/>
</dbReference>
<dbReference type="InterPro" id="IPR047984">
    <property type="entry name" value="XylE-like"/>
</dbReference>
<evidence type="ECO:0000256" key="2">
    <source>
        <dbReference type="ARBA" id="ARBA00010992"/>
    </source>
</evidence>
<dbReference type="Proteomes" id="UP001155500">
    <property type="component" value="Unassembled WGS sequence"/>
</dbReference>
<dbReference type="GO" id="GO:0022857">
    <property type="term" value="F:transmembrane transporter activity"/>
    <property type="evidence" value="ECO:0007669"/>
    <property type="project" value="InterPro"/>
</dbReference>
<feature type="transmembrane region" description="Helical" evidence="13">
    <location>
        <begin position="428"/>
        <end position="446"/>
    </location>
</feature>
<dbReference type="PANTHER" id="PTHR48020">
    <property type="entry name" value="PROTON MYO-INOSITOL COTRANSPORTER"/>
    <property type="match status" value="1"/>
</dbReference>
<evidence type="ECO:0000256" key="1">
    <source>
        <dbReference type="ARBA" id="ARBA00004651"/>
    </source>
</evidence>
<evidence type="ECO:0000256" key="4">
    <source>
        <dbReference type="ARBA" id="ARBA00022475"/>
    </source>
</evidence>
<feature type="transmembrane region" description="Helical" evidence="13">
    <location>
        <begin position="389"/>
        <end position="408"/>
    </location>
</feature>
<feature type="transmembrane region" description="Helical" evidence="13">
    <location>
        <begin position="53"/>
        <end position="72"/>
    </location>
</feature>
<keyword evidence="5" id="KW-0762">Sugar transport</keyword>
<keyword evidence="3 12" id="KW-0813">Transport</keyword>
<feature type="transmembrane region" description="Helical" evidence="13">
    <location>
        <begin position="84"/>
        <end position="106"/>
    </location>
</feature>
<evidence type="ECO:0000256" key="7">
    <source>
        <dbReference type="ARBA" id="ARBA00022989"/>
    </source>
</evidence>
<comment type="caution">
    <text evidence="15">The sequence shown here is derived from an EMBL/GenBank/DDBJ whole genome shotgun (WGS) entry which is preliminary data.</text>
</comment>
<organism evidence="15 16">
    <name type="scientific">Volucribacter amazonae</name>
    <dbReference type="NCBI Taxonomy" id="256731"/>
    <lineage>
        <taxon>Bacteria</taxon>
        <taxon>Pseudomonadati</taxon>
        <taxon>Pseudomonadota</taxon>
        <taxon>Gammaproteobacteria</taxon>
        <taxon>Pasteurellales</taxon>
        <taxon>Pasteurellaceae</taxon>
        <taxon>Volucribacter</taxon>
    </lineage>
</organism>
<dbReference type="PANTHER" id="PTHR48020:SF12">
    <property type="entry name" value="PROTON MYO-INOSITOL COTRANSPORTER"/>
    <property type="match status" value="1"/>
</dbReference>
<keyword evidence="4" id="KW-1003">Cell membrane</keyword>
<feature type="transmembrane region" description="Helical" evidence="13">
    <location>
        <begin position="301"/>
        <end position="318"/>
    </location>
</feature>
<protein>
    <recommendedName>
        <fullName evidence="10">D-xylose-proton symporter</fullName>
    </recommendedName>
    <alternativeName>
        <fullName evidence="11">D-xylose transporter</fullName>
    </alternativeName>
</protein>
<dbReference type="FunFam" id="1.20.1250.20:FF:000122">
    <property type="entry name" value="D-xylose transporter XylE"/>
    <property type="match status" value="1"/>
</dbReference>
<dbReference type="InterPro" id="IPR036259">
    <property type="entry name" value="MFS_trans_sf"/>
</dbReference>
<dbReference type="PROSITE" id="PS00217">
    <property type="entry name" value="SUGAR_TRANSPORT_2"/>
    <property type="match status" value="1"/>
</dbReference>
<evidence type="ECO:0000256" key="12">
    <source>
        <dbReference type="RuleBase" id="RU003346"/>
    </source>
</evidence>
<evidence type="ECO:0000256" key="8">
    <source>
        <dbReference type="ARBA" id="ARBA00023136"/>
    </source>
</evidence>
<dbReference type="EMBL" id="LWID01000001">
    <property type="protein sequence ID" value="MDG6895326.1"/>
    <property type="molecule type" value="Genomic_DNA"/>
</dbReference>
<feature type="transmembrane region" description="Helical" evidence="13">
    <location>
        <begin position="256"/>
        <end position="281"/>
    </location>
</feature>
<keyword evidence="6 13" id="KW-0812">Transmembrane</keyword>
<reference evidence="15" key="1">
    <citation type="submission" date="2016-03" db="EMBL/GenBank/DDBJ databases">
        <title>Co-evolution between Pasteurellaceae and their hosts.</title>
        <authorList>
            <person name="Hansen M.J."/>
            <person name="Bojesen A.M."/>
            <person name="Planet P."/>
        </authorList>
    </citation>
    <scope>NUCLEOTIDE SEQUENCE</scope>
    <source>
        <strain evidence="15">146/S8/89</strain>
    </source>
</reference>
<feature type="domain" description="Major facilitator superfamily (MFS) profile" evidence="14">
    <location>
        <begin position="17"/>
        <end position="449"/>
    </location>
</feature>
<dbReference type="InterPro" id="IPR005829">
    <property type="entry name" value="Sugar_transporter_CS"/>
</dbReference>
<name>A0A9X4PDE5_9PAST</name>
<feature type="transmembrane region" description="Helical" evidence="13">
    <location>
        <begin position="352"/>
        <end position="377"/>
    </location>
</feature>
<dbReference type="InterPro" id="IPR005828">
    <property type="entry name" value="MFS_sugar_transport-like"/>
</dbReference>
<dbReference type="PRINTS" id="PR00171">
    <property type="entry name" value="SUGRTRNSPORT"/>
</dbReference>
<feature type="transmembrane region" description="Helical" evidence="13">
    <location>
        <begin position="112"/>
        <end position="130"/>
    </location>
</feature>
<evidence type="ECO:0000313" key="15">
    <source>
        <dbReference type="EMBL" id="MDG6895326.1"/>
    </source>
</evidence>
<dbReference type="Gene3D" id="1.20.1250.20">
    <property type="entry name" value="MFS general substrate transporter like domains"/>
    <property type="match status" value="2"/>
</dbReference>
<dbReference type="InterPro" id="IPR050814">
    <property type="entry name" value="Myo-inositol_Transporter"/>
</dbReference>
<sequence>MRTATPRKHNLAYIIRICAVASLGGLLFGYDTSVISGAIDALKVYFDLSPAETGWAVSNVVIGCVIGSLCSGEIARKIGRKKTLIIAALLFTISAVGSALATTFFWFVVYRMIGGVAVGLAAAISPMYIAEVAPKDYRGTASAMNNFALVFGQIVIFYVNYKIAQGMTEQWLAEVGWRYMLGSEVIPCLLFCLVVGFIPESPRWDAMRGRDDLALATLTKISNPQHAKNLLAEIKASMLKDGQVSKQKLDFTRRGTLFIIIVACLLATFQQLSGVNVMMYYAPTVLRSITGNIEEAMFQTIWIGVAQLAGIGIGAILFDKIGRLPLMKTGAIGAALGLLITSYAMYSQNPGYLALFGMIFFMIFYAFSWGVGMWVLIGEIFPNHMRAQGLAIAVSFNWIFNFVVSQSFPMMNEHPYLLEKFNGAFPMWIFAGCCIIGFFFLVRYVPETKGVSLEKMEDLMLDKLNQRQSKNSKLA</sequence>
<evidence type="ECO:0000256" key="5">
    <source>
        <dbReference type="ARBA" id="ARBA00022597"/>
    </source>
</evidence>
<dbReference type="PROSITE" id="PS50850">
    <property type="entry name" value="MFS"/>
    <property type="match status" value="1"/>
</dbReference>